<sequence length="91" mass="9466">MGDVIDLAGLVVTGTYNIGEPQALTVTDADVTYDFSTAGAKAVTITIGGKTTTFDVVVDEIISPTFISALSAEGQYTHTIIGGRRVDGKQQ</sequence>
<feature type="domain" description="Ig-like" evidence="1">
    <location>
        <begin position="2"/>
        <end position="58"/>
    </location>
</feature>
<name>A0A5J4PH94_9ZZZZ</name>
<proteinExistence type="predicted"/>
<accession>A0A5J4PH94</accession>
<reference evidence="2" key="1">
    <citation type="submission" date="2019-03" db="EMBL/GenBank/DDBJ databases">
        <title>Single cell metagenomics reveals metabolic interactions within the superorganism composed of flagellate Streblomastix strix and complex community of Bacteroidetes bacteria on its surface.</title>
        <authorList>
            <person name="Treitli S.C."/>
            <person name="Kolisko M."/>
            <person name="Husnik F."/>
            <person name="Keeling P."/>
            <person name="Hampl V."/>
        </authorList>
    </citation>
    <scope>NUCLEOTIDE SEQUENCE</scope>
    <source>
        <strain evidence="2">STM</strain>
    </source>
</reference>
<comment type="caution">
    <text evidence="2">The sequence shown here is derived from an EMBL/GenBank/DDBJ whole genome shotgun (WGS) entry which is preliminary data.</text>
</comment>
<dbReference type="Pfam" id="PF07523">
    <property type="entry name" value="Big_3"/>
    <property type="match status" value="1"/>
</dbReference>
<dbReference type="AlphaFoldDB" id="A0A5J4PH94"/>
<gene>
    <name evidence="2" type="ORF">EZS27_040322</name>
</gene>
<dbReference type="EMBL" id="SNRY01008767">
    <property type="protein sequence ID" value="KAA6308004.1"/>
    <property type="molecule type" value="Genomic_DNA"/>
</dbReference>
<protein>
    <recommendedName>
        <fullName evidence="1">Ig-like domain-containing protein</fullName>
    </recommendedName>
</protein>
<organism evidence="2">
    <name type="scientific">termite gut metagenome</name>
    <dbReference type="NCBI Taxonomy" id="433724"/>
    <lineage>
        <taxon>unclassified sequences</taxon>
        <taxon>metagenomes</taxon>
        <taxon>organismal metagenomes</taxon>
    </lineage>
</organism>
<dbReference type="Gene3D" id="2.60.40.3630">
    <property type="match status" value="1"/>
</dbReference>
<dbReference type="InterPro" id="IPR022038">
    <property type="entry name" value="Ig-like_bact"/>
</dbReference>
<evidence type="ECO:0000313" key="2">
    <source>
        <dbReference type="EMBL" id="KAA6308004.1"/>
    </source>
</evidence>
<evidence type="ECO:0000259" key="1">
    <source>
        <dbReference type="Pfam" id="PF07523"/>
    </source>
</evidence>